<sequence length="256" mass="29085">MPDLVLSNTTSFFSGNIEQVFKNAKKYGFKYVEIVPYRWITAQQILSLQKKYGVTVAGIHLPVWWDASLRQILREKPGALEKLFSCIFQVYLGDAKTSPGLKIAKALAYLDPYVLIHSNLALEMGPEFENITSQFRVVVENIASEFGPEKILWDPITIKKELGKRGIKGLVFDPGHFGQSARNIPGLDALATYQLVTPEVVHISYNSRFNHLLPDEKEQEELRAMLRLHKPKYLVIETNPLVSIKKAKKLLDQFTV</sequence>
<name>A0A1F5QBD1_9BACT</name>
<dbReference type="AlphaFoldDB" id="A0A1F5QBD1"/>
<accession>A0A1F5QBD1</accession>
<dbReference type="Gene3D" id="3.20.20.150">
    <property type="entry name" value="Divalent-metal-dependent TIM barrel enzymes"/>
    <property type="match status" value="1"/>
</dbReference>
<dbReference type="InterPro" id="IPR036237">
    <property type="entry name" value="Xyl_isomerase-like_sf"/>
</dbReference>
<proteinExistence type="predicted"/>
<comment type="caution">
    <text evidence="1">The sequence shown here is derived from an EMBL/GenBank/DDBJ whole genome shotgun (WGS) entry which is preliminary data.</text>
</comment>
<reference evidence="1 2" key="1">
    <citation type="journal article" date="2016" name="Nat. Commun.">
        <title>Thousands of microbial genomes shed light on interconnected biogeochemical processes in an aquifer system.</title>
        <authorList>
            <person name="Anantharaman K."/>
            <person name="Brown C.T."/>
            <person name="Hug L.A."/>
            <person name="Sharon I."/>
            <person name="Castelle C.J."/>
            <person name="Probst A.J."/>
            <person name="Thomas B.C."/>
            <person name="Singh A."/>
            <person name="Wilkins M.J."/>
            <person name="Karaoz U."/>
            <person name="Brodie E.L."/>
            <person name="Williams K.H."/>
            <person name="Hubbard S.S."/>
            <person name="Banfield J.F."/>
        </authorList>
    </citation>
    <scope>NUCLEOTIDE SEQUENCE [LARGE SCALE GENOMIC DNA]</scope>
</reference>
<dbReference type="Proteomes" id="UP000177235">
    <property type="component" value="Unassembled WGS sequence"/>
</dbReference>
<dbReference type="SUPFAM" id="SSF51658">
    <property type="entry name" value="Xylose isomerase-like"/>
    <property type="match status" value="2"/>
</dbReference>
<dbReference type="EMBL" id="MFFF01000019">
    <property type="protein sequence ID" value="OGE99427.1"/>
    <property type="molecule type" value="Genomic_DNA"/>
</dbReference>
<evidence type="ECO:0008006" key="3">
    <source>
        <dbReference type="Google" id="ProtNLM"/>
    </source>
</evidence>
<gene>
    <name evidence="1" type="ORF">A3J05_03745</name>
</gene>
<protein>
    <recommendedName>
        <fullName evidence="3">Xylose isomerase-like TIM barrel domain-containing protein</fullName>
    </recommendedName>
</protein>
<evidence type="ECO:0000313" key="2">
    <source>
        <dbReference type="Proteomes" id="UP000177235"/>
    </source>
</evidence>
<evidence type="ECO:0000313" key="1">
    <source>
        <dbReference type="EMBL" id="OGE99427.1"/>
    </source>
</evidence>
<organism evidence="1 2">
    <name type="scientific">Candidatus Doudnabacteria bacterium RIFCSPLOWO2_02_FULL_48_13</name>
    <dbReference type="NCBI Taxonomy" id="1817845"/>
    <lineage>
        <taxon>Bacteria</taxon>
        <taxon>Candidatus Doudnaibacteriota</taxon>
    </lineage>
</organism>